<dbReference type="AlphaFoldDB" id="A0AAE6FXF1"/>
<proteinExistence type="predicted"/>
<organism evidence="1 2">
    <name type="scientific">Myxococcus xanthus</name>
    <dbReference type="NCBI Taxonomy" id="34"/>
    <lineage>
        <taxon>Bacteria</taxon>
        <taxon>Pseudomonadati</taxon>
        <taxon>Myxococcota</taxon>
        <taxon>Myxococcia</taxon>
        <taxon>Myxococcales</taxon>
        <taxon>Cystobacterineae</taxon>
        <taxon>Myxococcaceae</taxon>
        <taxon>Myxococcus</taxon>
    </lineage>
</organism>
<dbReference type="NCBIfam" id="TIGR04534">
    <property type="entry name" value="ELWxxDGT_rpt"/>
    <property type="match status" value="5"/>
</dbReference>
<dbReference type="Proteomes" id="UP000320179">
    <property type="component" value="Chromosome"/>
</dbReference>
<protein>
    <submittedName>
        <fullName evidence="1">Uncharacterized protein</fullName>
    </submittedName>
</protein>
<evidence type="ECO:0000313" key="2">
    <source>
        <dbReference type="Proteomes" id="UP000320179"/>
    </source>
</evidence>
<reference evidence="1 2" key="1">
    <citation type="journal article" date="2019" name="Science">
        <title>Social genes are selection hotspots in kin groups of a soil microbe.</title>
        <authorList>
            <person name="Wielgoss S."/>
            <person name="Wolfensberger R."/>
            <person name="Sun L."/>
            <person name="Fiegna F."/>
            <person name="Velicer G.J."/>
        </authorList>
    </citation>
    <scope>NUCLEOTIDE SEQUENCE [LARGE SCALE GENOMIC DNA]</scope>
    <source>
        <strain evidence="1 2">MC3.5.9c15</strain>
    </source>
</reference>
<name>A0AAE6FXF1_MYXXA</name>
<gene>
    <name evidence="1" type="ORF">BHS09_08440</name>
</gene>
<dbReference type="SUPFAM" id="SSF69304">
    <property type="entry name" value="Tricorn protease N-terminal domain"/>
    <property type="match status" value="1"/>
</dbReference>
<evidence type="ECO:0000313" key="1">
    <source>
        <dbReference type="EMBL" id="QDE67038.1"/>
    </source>
</evidence>
<sequence length="538" mass="57272">MSGATACLLFTACGPMEEALEVEASTAAWLSPDASRHGPSHARCTEPVLVADLSPSPNVTNLVGHAEVDGALFVSIFVGVQSTYSLWRLEDVSGGREPQWESVLLLENLVDQPSPLIGIGGRLLFTHDDGVHGRELWTSDGTPEGTQLLVDIYEGSASAFPSNPSDFLRIGGKVYFSADDGVHGRELWRTDGTPGGTRLVADIAPGLASSSPGPFVVDGSWILFAADDGIHGRELWKTDGTRTGTRLVEDIAEGSASSSPERLIRVNNNQTFFTADDGIHGRELWKTDGTRSGTRIVEDIHKGSQGSDIQSLVAAGSRLYFTANDGIHGTEPWVSQGSAKNTRMVEDIRQGAEGSAPRELTALGKKLIFTADDGTHGREPWRSDGTRGGTRLLKDISPGASPGYAPPAMLTEADGQVFFYADDTVTGYEPWVTDGTPSGTHLVKDIHPGPSNSISGDPDPIYPVRDGFVAFRVFVSALGVELAWTDGTRSSTRVTDIAPGALSSSPGEVFVAGRWAYFTADDFGPTRSELRALPLACF</sequence>
<accession>A0AAE6FXF1</accession>
<dbReference type="EMBL" id="CP017174">
    <property type="protein sequence ID" value="QDE67038.1"/>
    <property type="molecule type" value="Genomic_DNA"/>
</dbReference>
<dbReference type="InterPro" id="IPR030916">
    <property type="entry name" value="ELWxxDGT_rpt"/>
</dbReference>